<dbReference type="AlphaFoldDB" id="A0A3P1AXT4"/>
<dbReference type="PROSITE" id="PS50005">
    <property type="entry name" value="TPR"/>
    <property type="match status" value="1"/>
</dbReference>
<evidence type="ECO:0000313" key="3">
    <source>
        <dbReference type="EMBL" id="RRA93751.1"/>
    </source>
</evidence>
<evidence type="ECO:0000256" key="2">
    <source>
        <dbReference type="SAM" id="SignalP"/>
    </source>
</evidence>
<keyword evidence="4" id="KW-1185">Reference proteome</keyword>
<feature type="signal peptide" evidence="2">
    <location>
        <begin position="1"/>
        <end position="16"/>
    </location>
</feature>
<dbReference type="EMBL" id="RQTJ01000022">
    <property type="protein sequence ID" value="RRA93751.1"/>
    <property type="molecule type" value="Genomic_DNA"/>
</dbReference>
<dbReference type="SUPFAM" id="SSF81901">
    <property type="entry name" value="HCP-like"/>
    <property type="match status" value="1"/>
</dbReference>
<feature type="repeat" description="TPR" evidence="1">
    <location>
        <begin position="209"/>
        <end position="242"/>
    </location>
</feature>
<protein>
    <submittedName>
        <fullName evidence="3">Uncharacterized protein</fullName>
    </submittedName>
</protein>
<comment type="caution">
    <text evidence="3">The sequence shown here is derived from an EMBL/GenBank/DDBJ whole genome shotgun (WGS) entry which is preliminary data.</text>
</comment>
<proteinExistence type="predicted"/>
<sequence length="265" mass="30293">MRLNILFVFFSFSAFSQNITNSLNGYYVNANKNDLYSSFYFDGKGHAIINDAFQAEYFQKDNKLFVFPDKSVFILKVDQNKLKGESSWVKKSTFKKSTVPTFEELVLFASNIVDAKLLYEYYKLNFTDGTDEINFSLFENEEDYLEKTTYLCNQGLTAACGAQFGIMYMHAMGGFKNLLGDGDTNQQYSFKENTELESLAKKMISLGDIKGYSLLGSYYYAIGNEEKAMETYQQGLEQGDQNSAAIILETELQKMIDEEVETEMK</sequence>
<organism evidence="3 4">
    <name type="scientific">Paenimyroides viscosum</name>
    <dbReference type="NCBI Taxonomy" id="2488729"/>
    <lineage>
        <taxon>Bacteria</taxon>
        <taxon>Pseudomonadati</taxon>
        <taxon>Bacteroidota</taxon>
        <taxon>Flavobacteriia</taxon>
        <taxon>Flavobacteriales</taxon>
        <taxon>Flavobacteriaceae</taxon>
        <taxon>Paenimyroides</taxon>
    </lineage>
</organism>
<evidence type="ECO:0000313" key="4">
    <source>
        <dbReference type="Proteomes" id="UP000268372"/>
    </source>
</evidence>
<dbReference type="OrthoDB" id="667778at2"/>
<feature type="chain" id="PRO_5018285370" evidence="2">
    <location>
        <begin position="17"/>
        <end position="265"/>
    </location>
</feature>
<accession>A0A3P1AXT4</accession>
<evidence type="ECO:0000256" key="1">
    <source>
        <dbReference type="PROSITE-ProRule" id="PRU00339"/>
    </source>
</evidence>
<reference evidence="3 4" key="1">
    <citation type="submission" date="2018-11" db="EMBL/GenBank/DDBJ databases">
        <title>Flavobacterium sp. nov., YIM 102796 draft genome.</title>
        <authorList>
            <person name="Li G."/>
            <person name="Jiang Y."/>
        </authorList>
    </citation>
    <scope>NUCLEOTIDE SEQUENCE [LARGE SCALE GENOMIC DNA]</scope>
    <source>
        <strain evidence="3 4">YIM 102796</strain>
    </source>
</reference>
<keyword evidence="1" id="KW-0802">TPR repeat</keyword>
<name>A0A3P1AXT4_9FLAO</name>
<keyword evidence="2" id="KW-0732">Signal</keyword>
<gene>
    <name evidence="3" type="ORF">EG242_10280</name>
</gene>
<dbReference type="InterPro" id="IPR019734">
    <property type="entry name" value="TPR_rpt"/>
</dbReference>
<dbReference type="RefSeq" id="WP_124899796.1">
    <property type="nucleotide sequence ID" value="NZ_RQTJ01000022.1"/>
</dbReference>
<dbReference type="Proteomes" id="UP000268372">
    <property type="component" value="Unassembled WGS sequence"/>
</dbReference>